<accession>A0A0R3QII1</accession>
<dbReference type="WBParaSite" id="BTMF_0000621801-mRNA-1">
    <property type="protein sequence ID" value="BTMF_0000621801-mRNA-1"/>
    <property type="gene ID" value="BTMF_0000621801"/>
</dbReference>
<sequence length="63" mass="7181">MNGLQKVMYDYVQDILNCLAATAGLFERSCRVVPYVQGSDKIPRLDVSKPMVLAVLFWLSFLR</sequence>
<reference evidence="1 2" key="2">
    <citation type="submission" date="2018-11" db="EMBL/GenBank/DDBJ databases">
        <authorList>
            <consortium name="Pathogen Informatics"/>
        </authorList>
    </citation>
    <scope>NUCLEOTIDE SEQUENCE [LARGE SCALE GENOMIC DNA]</scope>
</reference>
<dbReference type="AlphaFoldDB" id="A0A0R3QII1"/>
<proteinExistence type="predicted"/>
<protein>
    <submittedName>
        <fullName evidence="1 3">Uncharacterized protein</fullName>
    </submittedName>
</protein>
<reference evidence="3" key="1">
    <citation type="submission" date="2017-02" db="UniProtKB">
        <authorList>
            <consortium name="WormBaseParasite"/>
        </authorList>
    </citation>
    <scope>IDENTIFICATION</scope>
</reference>
<dbReference type="EMBL" id="UZAG01005884">
    <property type="protein sequence ID" value="VDO18116.1"/>
    <property type="molecule type" value="Genomic_DNA"/>
</dbReference>
<evidence type="ECO:0000313" key="3">
    <source>
        <dbReference type="WBParaSite" id="BTMF_0000621801-mRNA-1"/>
    </source>
</evidence>
<evidence type="ECO:0000313" key="1">
    <source>
        <dbReference type="EMBL" id="VDO18116.1"/>
    </source>
</evidence>
<evidence type="ECO:0000313" key="2">
    <source>
        <dbReference type="Proteomes" id="UP000280834"/>
    </source>
</evidence>
<keyword evidence="2" id="KW-1185">Reference proteome</keyword>
<dbReference type="Proteomes" id="UP000280834">
    <property type="component" value="Unassembled WGS sequence"/>
</dbReference>
<gene>
    <name evidence="1" type="ORF">BTMF_LOCUS5464</name>
</gene>
<organism evidence="3">
    <name type="scientific">Brugia timori</name>
    <dbReference type="NCBI Taxonomy" id="42155"/>
    <lineage>
        <taxon>Eukaryota</taxon>
        <taxon>Metazoa</taxon>
        <taxon>Ecdysozoa</taxon>
        <taxon>Nematoda</taxon>
        <taxon>Chromadorea</taxon>
        <taxon>Rhabditida</taxon>
        <taxon>Spirurina</taxon>
        <taxon>Spiruromorpha</taxon>
        <taxon>Filarioidea</taxon>
        <taxon>Onchocercidae</taxon>
        <taxon>Brugia</taxon>
    </lineage>
</organism>
<name>A0A0R3QII1_9BILA</name>